<evidence type="ECO:0000313" key="1">
    <source>
        <dbReference type="EMBL" id="NYF49817.1"/>
    </source>
</evidence>
<proteinExistence type="predicted"/>
<gene>
    <name evidence="1" type="ORF">HDF12_000182</name>
</gene>
<reference evidence="1 2" key="1">
    <citation type="submission" date="2020-07" db="EMBL/GenBank/DDBJ databases">
        <title>Genomic Encyclopedia of Type Strains, Phase IV (KMG-V): Genome sequencing to study the core and pangenomes of soil and plant-associated prokaryotes.</title>
        <authorList>
            <person name="Whitman W."/>
        </authorList>
    </citation>
    <scope>NUCLEOTIDE SEQUENCE [LARGE SCALE GENOMIC DNA]</scope>
    <source>
        <strain evidence="1 2">M8UP30</strain>
    </source>
</reference>
<dbReference type="Proteomes" id="UP000534186">
    <property type="component" value="Unassembled WGS sequence"/>
</dbReference>
<accession>A0A7Y9NIM1</accession>
<dbReference type="EMBL" id="JACCCV010000001">
    <property type="protein sequence ID" value="NYF49817.1"/>
    <property type="molecule type" value="Genomic_DNA"/>
</dbReference>
<dbReference type="AlphaFoldDB" id="A0A7Y9NIM1"/>
<organism evidence="1 2">
    <name type="scientific">Tunturiibacter lichenicola</name>
    <dbReference type="NCBI Taxonomy" id="2051959"/>
    <lineage>
        <taxon>Bacteria</taxon>
        <taxon>Pseudomonadati</taxon>
        <taxon>Acidobacteriota</taxon>
        <taxon>Terriglobia</taxon>
        <taxon>Terriglobales</taxon>
        <taxon>Acidobacteriaceae</taxon>
        <taxon>Tunturiibacter</taxon>
    </lineage>
</organism>
<comment type="caution">
    <text evidence="1">The sequence shown here is derived from an EMBL/GenBank/DDBJ whole genome shotgun (WGS) entry which is preliminary data.</text>
</comment>
<protein>
    <submittedName>
        <fullName evidence="1">Uncharacterized protein</fullName>
    </submittedName>
</protein>
<evidence type="ECO:0000313" key="2">
    <source>
        <dbReference type="Proteomes" id="UP000534186"/>
    </source>
</evidence>
<sequence length="141" mass="16352">MKLASCVLLFTAFFRIPELGTQSAPKSERPTESEHLLGTNGMAGWTLNYPNPDRPDERYPRTLILSRHGRIIRRFVGEHYFWKWIFWADGHQVAYEDGPPYFVMRCVLADVATGRRIADVDCFSELPSDAPHWLRKLEDAR</sequence>
<name>A0A7Y9NIM1_9BACT</name>